<comment type="caution">
    <text evidence="10">The sequence shown here is derived from an EMBL/GenBank/DDBJ whole genome shotgun (WGS) entry which is preliminary data.</text>
</comment>
<dbReference type="PANTHER" id="PTHR10780">
    <property type="entry name" value="MITOCHONDRIAL CARRIER HOMOLOG"/>
    <property type="match status" value="1"/>
</dbReference>
<comment type="subcellular location">
    <subcellularLocation>
        <location evidence="1">Mitochondrion outer membrane</location>
        <topology evidence="1">Multi-pass membrane protein</topology>
    </subcellularLocation>
</comment>
<evidence type="ECO:0000256" key="1">
    <source>
        <dbReference type="ARBA" id="ARBA00004374"/>
    </source>
</evidence>
<keyword evidence="7" id="KW-0496">Mitochondrion</keyword>
<evidence type="ECO:0000256" key="7">
    <source>
        <dbReference type="ARBA" id="ARBA00023128"/>
    </source>
</evidence>
<accession>A0A2G5V185</accession>
<evidence type="ECO:0000256" key="6">
    <source>
        <dbReference type="ARBA" id="ARBA00022989"/>
    </source>
</evidence>
<evidence type="ECO:0008006" key="12">
    <source>
        <dbReference type="Google" id="ProtNLM"/>
    </source>
</evidence>
<dbReference type="OrthoDB" id="10253709at2759"/>
<evidence type="ECO:0000313" key="10">
    <source>
        <dbReference type="EMBL" id="PIC45256.1"/>
    </source>
</evidence>
<keyword evidence="8 9" id="KW-0472">Membrane</keyword>
<dbReference type="AlphaFoldDB" id="A0A2G5V185"/>
<evidence type="ECO:0000256" key="8">
    <source>
        <dbReference type="ARBA" id="ARBA00023136"/>
    </source>
</evidence>
<organism evidence="10 11">
    <name type="scientific">Caenorhabditis nigoni</name>
    <dbReference type="NCBI Taxonomy" id="1611254"/>
    <lineage>
        <taxon>Eukaryota</taxon>
        <taxon>Metazoa</taxon>
        <taxon>Ecdysozoa</taxon>
        <taxon>Nematoda</taxon>
        <taxon>Chromadorea</taxon>
        <taxon>Rhabditida</taxon>
        <taxon>Rhabditina</taxon>
        <taxon>Rhabditomorpha</taxon>
        <taxon>Rhabditoidea</taxon>
        <taxon>Rhabditidae</taxon>
        <taxon>Peloderinae</taxon>
        <taxon>Caenorhabditis</taxon>
    </lineage>
</organism>
<evidence type="ECO:0000256" key="3">
    <source>
        <dbReference type="ARBA" id="ARBA00022692"/>
    </source>
</evidence>
<gene>
    <name evidence="10" type="primary">Cni-mtch-1</name>
    <name evidence="10" type="synonym">Cnig_chr_II.g5338</name>
    <name evidence="10" type="ORF">B9Z55_005338</name>
</gene>
<evidence type="ECO:0000256" key="5">
    <source>
        <dbReference type="ARBA" id="ARBA00022787"/>
    </source>
</evidence>
<dbReference type="PROSITE" id="PS50920">
    <property type="entry name" value="SOLCAR"/>
    <property type="match status" value="1"/>
</dbReference>
<evidence type="ECO:0000313" key="11">
    <source>
        <dbReference type="Proteomes" id="UP000230233"/>
    </source>
</evidence>
<evidence type="ECO:0000256" key="4">
    <source>
        <dbReference type="ARBA" id="ARBA00022737"/>
    </source>
</evidence>
<dbReference type="EMBL" id="PDUG01000002">
    <property type="protein sequence ID" value="PIC45256.1"/>
    <property type="molecule type" value="Genomic_DNA"/>
</dbReference>
<dbReference type="SUPFAM" id="SSF103506">
    <property type="entry name" value="Mitochondrial carrier"/>
    <property type="match status" value="1"/>
</dbReference>
<name>A0A2G5V185_9PELO</name>
<feature type="repeat" description="Solcar" evidence="9">
    <location>
        <begin position="157"/>
        <end position="246"/>
    </location>
</feature>
<comment type="similarity">
    <text evidence="2">Belongs to the mitochondrial carrier (TC 2.A.29) family.</text>
</comment>
<evidence type="ECO:0000256" key="9">
    <source>
        <dbReference type="PROSITE-ProRule" id="PRU00282"/>
    </source>
</evidence>
<keyword evidence="11" id="KW-1185">Reference proteome</keyword>
<protein>
    <recommendedName>
        <fullName evidence="12">Mitochondrial carrier protein</fullName>
    </recommendedName>
</protein>
<proteinExistence type="inferred from homology"/>
<keyword evidence="3 9" id="KW-0812">Transmembrane</keyword>
<sequence length="358" mass="39317">MAEGNQQDAFLGLAPEDVGFETFLEIFNFFDFQEKFAKNLIAKLALSSLSLPLTVTRTLIQLGHEPFPLSTGKTLICAGRNAYFLPNAFSYMKQLADTRGYTTLWTGLDSAIVSLAVQGIASHRTQQYIDEHYPNIGGPLVNQDKEEDELTDAESFRRVLRNGFRDSVVRVVAVTVARPFTVCFIRQVAQIIGNETKYATCAQALGIIGKQEGPGGLFSGLAPQILGELLVIWGVHLVTHGIQRAILRTEVGDTKQKDESKAKAAKDVHKFIHTAVPFLVNSFGYPYSVVSSVMAVAGSGLAVSFLPYSPSFNNWHGAWDYLRPTGLKRGSRLFLREQVGAVTVGPDQQLYASNSYFA</sequence>
<dbReference type="Proteomes" id="UP000230233">
    <property type="component" value="Chromosome II"/>
</dbReference>
<dbReference type="PANTHER" id="PTHR10780:SF18">
    <property type="entry name" value="LD43650P"/>
    <property type="match status" value="1"/>
</dbReference>
<dbReference type="InterPro" id="IPR023395">
    <property type="entry name" value="MCP_dom_sf"/>
</dbReference>
<reference evidence="11" key="1">
    <citation type="submission" date="2017-10" db="EMBL/GenBank/DDBJ databases">
        <title>Rapid genome shrinkage in a self-fertile nematode reveals novel sperm competition proteins.</title>
        <authorList>
            <person name="Yin D."/>
            <person name="Schwarz E.M."/>
            <person name="Thomas C.G."/>
            <person name="Felde R.L."/>
            <person name="Korf I.F."/>
            <person name="Cutter A.D."/>
            <person name="Schartner C.M."/>
            <person name="Ralston E.J."/>
            <person name="Meyer B.J."/>
            <person name="Haag E.S."/>
        </authorList>
    </citation>
    <scope>NUCLEOTIDE SEQUENCE [LARGE SCALE GENOMIC DNA]</scope>
    <source>
        <strain evidence="11">JU1422</strain>
    </source>
</reference>
<dbReference type="Gene3D" id="1.50.40.10">
    <property type="entry name" value="Mitochondrial carrier domain"/>
    <property type="match status" value="1"/>
</dbReference>
<dbReference type="STRING" id="1611254.A0A2G5V185"/>
<keyword evidence="5" id="KW-1000">Mitochondrion outer membrane</keyword>
<keyword evidence="6" id="KW-1133">Transmembrane helix</keyword>
<evidence type="ECO:0000256" key="2">
    <source>
        <dbReference type="ARBA" id="ARBA00006375"/>
    </source>
</evidence>
<dbReference type="InterPro" id="IPR018108">
    <property type="entry name" value="MCP_transmembrane"/>
</dbReference>
<keyword evidence="4" id="KW-0677">Repeat</keyword>
<dbReference type="GO" id="GO:0005741">
    <property type="term" value="C:mitochondrial outer membrane"/>
    <property type="evidence" value="ECO:0007669"/>
    <property type="project" value="UniProtKB-SubCell"/>
</dbReference>